<dbReference type="InterPro" id="IPR050319">
    <property type="entry name" value="ABC_transp_ATP-bind"/>
</dbReference>
<dbReference type="Gene3D" id="3.40.50.300">
    <property type="entry name" value="P-loop containing nucleotide triphosphate hydrolases"/>
    <property type="match status" value="1"/>
</dbReference>
<dbReference type="GO" id="GO:0005524">
    <property type="term" value="F:ATP binding"/>
    <property type="evidence" value="ECO:0007669"/>
    <property type="project" value="UniProtKB-KW"/>
</dbReference>
<evidence type="ECO:0000256" key="4">
    <source>
        <dbReference type="ARBA" id="ARBA00022840"/>
    </source>
</evidence>
<dbReference type="PROSITE" id="PS50893">
    <property type="entry name" value="ABC_TRANSPORTER_2"/>
    <property type="match status" value="1"/>
</dbReference>
<dbReference type="InterPro" id="IPR003439">
    <property type="entry name" value="ABC_transporter-like_ATP-bd"/>
</dbReference>
<dbReference type="GO" id="GO:0055085">
    <property type="term" value="P:transmembrane transport"/>
    <property type="evidence" value="ECO:0007669"/>
    <property type="project" value="UniProtKB-ARBA"/>
</dbReference>
<accession>A0A7K2ISX8</accession>
<organism evidence="6 7">
    <name type="scientific">Nocardiopsis alba</name>
    <dbReference type="NCBI Taxonomy" id="53437"/>
    <lineage>
        <taxon>Bacteria</taxon>
        <taxon>Bacillati</taxon>
        <taxon>Actinomycetota</taxon>
        <taxon>Actinomycetes</taxon>
        <taxon>Streptosporangiales</taxon>
        <taxon>Nocardiopsidaceae</taxon>
        <taxon>Nocardiopsis</taxon>
    </lineage>
</organism>
<evidence type="ECO:0000256" key="1">
    <source>
        <dbReference type="ARBA" id="ARBA00005417"/>
    </source>
</evidence>
<dbReference type="PANTHER" id="PTHR43776:SF7">
    <property type="entry name" value="D,D-DIPEPTIDE TRANSPORT ATP-BINDING PROTEIN DDPF-RELATED"/>
    <property type="match status" value="1"/>
</dbReference>
<keyword evidence="3" id="KW-0547">Nucleotide-binding</keyword>
<evidence type="ECO:0000259" key="5">
    <source>
        <dbReference type="PROSITE" id="PS50893"/>
    </source>
</evidence>
<dbReference type="PANTHER" id="PTHR43776">
    <property type="entry name" value="TRANSPORT ATP-BINDING PROTEIN"/>
    <property type="match status" value="1"/>
</dbReference>
<gene>
    <name evidence="6" type="ORF">GTW20_12250</name>
</gene>
<dbReference type="Pfam" id="PF00005">
    <property type="entry name" value="ABC_tran"/>
    <property type="match status" value="1"/>
</dbReference>
<dbReference type="InterPro" id="IPR003593">
    <property type="entry name" value="AAA+_ATPase"/>
</dbReference>
<evidence type="ECO:0000256" key="2">
    <source>
        <dbReference type="ARBA" id="ARBA00022448"/>
    </source>
</evidence>
<feature type="domain" description="ABC transporter" evidence="5">
    <location>
        <begin position="3"/>
        <end position="228"/>
    </location>
</feature>
<dbReference type="EMBL" id="WWHY01000001">
    <property type="protein sequence ID" value="MYR33013.1"/>
    <property type="molecule type" value="Genomic_DNA"/>
</dbReference>
<dbReference type="RefSeq" id="WP_161110993.1">
    <property type="nucleotide sequence ID" value="NZ_WWHY01000001.1"/>
</dbReference>
<name>A0A7K2ISX8_9ACTN</name>
<dbReference type="GO" id="GO:0016887">
    <property type="term" value="F:ATP hydrolysis activity"/>
    <property type="evidence" value="ECO:0007669"/>
    <property type="project" value="InterPro"/>
</dbReference>
<dbReference type="SMART" id="SM00382">
    <property type="entry name" value="AAA"/>
    <property type="match status" value="1"/>
</dbReference>
<comment type="similarity">
    <text evidence="1">Belongs to the ABC transporter superfamily.</text>
</comment>
<dbReference type="Proteomes" id="UP000467124">
    <property type="component" value="Unassembled WGS sequence"/>
</dbReference>
<keyword evidence="2" id="KW-0813">Transport</keyword>
<proteinExistence type="inferred from homology"/>
<dbReference type="AlphaFoldDB" id="A0A7K2ISX8"/>
<protein>
    <submittedName>
        <fullName evidence="6">ATP-binding cassette domain-containing protein</fullName>
    </submittedName>
</protein>
<comment type="caution">
    <text evidence="6">The sequence shown here is derived from an EMBL/GenBank/DDBJ whole genome shotgun (WGS) entry which is preliminary data.</text>
</comment>
<dbReference type="SUPFAM" id="SSF52540">
    <property type="entry name" value="P-loop containing nucleoside triphosphate hydrolases"/>
    <property type="match status" value="1"/>
</dbReference>
<dbReference type="PROSITE" id="PS00211">
    <property type="entry name" value="ABC_TRANSPORTER_1"/>
    <property type="match status" value="1"/>
</dbReference>
<evidence type="ECO:0000313" key="6">
    <source>
        <dbReference type="EMBL" id="MYR33013.1"/>
    </source>
</evidence>
<keyword evidence="4 6" id="KW-0067">ATP-binding</keyword>
<dbReference type="InterPro" id="IPR017871">
    <property type="entry name" value="ABC_transporter-like_CS"/>
</dbReference>
<evidence type="ECO:0000313" key="7">
    <source>
        <dbReference type="Proteomes" id="UP000467124"/>
    </source>
</evidence>
<evidence type="ECO:0000256" key="3">
    <source>
        <dbReference type="ARBA" id="ARBA00022741"/>
    </source>
</evidence>
<dbReference type="InterPro" id="IPR027417">
    <property type="entry name" value="P-loop_NTPase"/>
</dbReference>
<sequence>MSLTADRVTCRYGDHVVLEEAGLTLEPGRVLGLTGPSGSGKSSLARILTGLRPPDGGTVLVDGEPVTTRRGRMDGRVGLLHQSPRAATDPRMRLRRIIAEPFSARGRSGPRGSEADDRVAELARKVGLTPDLLDRHGDRVSAGQLQRACVARALAASPRYLICDEPTAMLDAASTATIAHLLSELAAEGVGLLAISHDHALLNAWADEVVDLKETTSRTAEPLADHTVR</sequence>
<reference evidence="6 7" key="1">
    <citation type="journal article" date="2019" name="Nat. Commun.">
        <title>The antimicrobial potential of Streptomyces from insect microbiomes.</title>
        <authorList>
            <person name="Chevrette M.G."/>
            <person name="Carlson C.M."/>
            <person name="Ortega H.E."/>
            <person name="Thomas C."/>
            <person name="Ananiev G.E."/>
            <person name="Barns K.J."/>
            <person name="Book A.J."/>
            <person name="Cagnazzo J."/>
            <person name="Carlos C."/>
            <person name="Flanigan W."/>
            <person name="Grubbs K.J."/>
            <person name="Horn H.A."/>
            <person name="Hoffmann F.M."/>
            <person name="Klassen J.L."/>
            <person name="Knack J.J."/>
            <person name="Lewin G.R."/>
            <person name="McDonald B.R."/>
            <person name="Muller L."/>
            <person name="Melo W.G.P."/>
            <person name="Pinto-Tomas A.A."/>
            <person name="Schmitz A."/>
            <person name="Wendt-Pienkowski E."/>
            <person name="Wildman S."/>
            <person name="Zhao M."/>
            <person name="Zhang F."/>
            <person name="Bugni T.S."/>
            <person name="Andes D.R."/>
            <person name="Pupo M.T."/>
            <person name="Currie C.R."/>
        </authorList>
    </citation>
    <scope>NUCLEOTIDE SEQUENCE [LARGE SCALE GENOMIC DNA]</scope>
    <source>
        <strain evidence="6 7">SID5840</strain>
    </source>
</reference>